<keyword evidence="2" id="KW-1133">Transmembrane helix</keyword>
<feature type="region of interest" description="Disordered" evidence="1">
    <location>
        <begin position="140"/>
        <end position="177"/>
    </location>
</feature>
<organism evidence="3 4">
    <name type="scientific">Canna indica</name>
    <name type="common">Indian-shot</name>
    <dbReference type="NCBI Taxonomy" id="4628"/>
    <lineage>
        <taxon>Eukaryota</taxon>
        <taxon>Viridiplantae</taxon>
        <taxon>Streptophyta</taxon>
        <taxon>Embryophyta</taxon>
        <taxon>Tracheophyta</taxon>
        <taxon>Spermatophyta</taxon>
        <taxon>Magnoliopsida</taxon>
        <taxon>Liliopsida</taxon>
        <taxon>Zingiberales</taxon>
        <taxon>Cannaceae</taxon>
        <taxon>Canna</taxon>
    </lineage>
</organism>
<dbReference type="PANTHER" id="PTHR34358:SF2">
    <property type="entry name" value="OS03G0411600 PROTEIN"/>
    <property type="match status" value="1"/>
</dbReference>
<protein>
    <submittedName>
        <fullName evidence="3">Uncharacterized protein</fullName>
    </submittedName>
</protein>
<feature type="transmembrane region" description="Helical" evidence="2">
    <location>
        <begin position="31"/>
        <end position="54"/>
    </location>
</feature>
<reference evidence="3 4" key="1">
    <citation type="submission" date="2023-10" db="EMBL/GenBank/DDBJ databases">
        <title>Chromosome-scale genome assembly provides insights into flower coloration mechanisms of Canna indica.</title>
        <authorList>
            <person name="Li C."/>
        </authorList>
    </citation>
    <scope>NUCLEOTIDE SEQUENCE [LARGE SCALE GENOMIC DNA]</scope>
    <source>
        <tissue evidence="3">Flower</tissue>
    </source>
</reference>
<accession>A0AAQ3QBI5</accession>
<dbReference type="InterPro" id="IPR010608">
    <property type="entry name" value="DUF1195"/>
</dbReference>
<feature type="compositionally biased region" description="Polar residues" evidence="1">
    <location>
        <begin position="167"/>
        <end position="177"/>
    </location>
</feature>
<evidence type="ECO:0000313" key="3">
    <source>
        <dbReference type="EMBL" id="WOL03043.1"/>
    </source>
</evidence>
<sequence>MKEAGDLLPSSEVKVSTVADAGFFGKGRYKVWALAAILLLAFWSMLTGTVTLRWSVGDLNRLPRDFDAPVRPDLDILEMEESEKVVRYMWDVYSHNHLIRLPRFWQEAFEAAYEELAGDDPAARDAAVAEIARMSVHMIDPESHPQNPKTAEIESNKRVGGGMPVVHSTSLSSVEAR</sequence>
<proteinExistence type="predicted"/>
<gene>
    <name evidence="3" type="ORF">Cni_G11763</name>
</gene>
<name>A0AAQ3QBI5_9LILI</name>
<evidence type="ECO:0000256" key="2">
    <source>
        <dbReference type="SAM" id="Phobius"/>
    </source>
</evidence>
<dbReference type="AlphaFoldDB" id="A0AAQ3QBI5"/>
<dbReference type="Proteomes" id="UP001327560">
    <property type="component" value="Chromosome 4"/>
</dbReference>
<keyword evidence="2" id="KW-0812">Transmembrane</keyword>
<evidence type="ECO:0000256" key="1">
    <source>
        <dbReference type="SAM" id="MobiDB-lite"/>
    </source>
</evidence>
<dbReference type="EMBL" id="CP136893">
    <property type="protein sequence ID" value="WOL03043.1"/>
    <property type="molecule type" value="Genomic_DNA"/>
</dbReference>
<evidence type="ECO:0000313" key="4">
    <source>
        <dbReference type="Proteomes" id="UP001327560"/>
    </source>
</evidence>
<keyword evidence="2" id="KW-0472">Membrane</keyword>
<dbReference type="Pfam" id="PF06708">
    <property type="entry name" value="DUF1195"/>
    <property type="match status" value="1"/>
</dbReference>
<keyword evidence="4" id="KW-1185">Reference proteome</keyword>
<dbReference type="PANTHER" id="PTHR34358">
    <property type="entry name" value="OS03G0411600 PROTEIN"/>
    <property type="match status" value="1"/>
</dbReference>